<dbReference type="RefSeq" id="WP_081105936.1">
    <property type="nucleotide sequence ID" value="NZ_JRUE01000060.1"/>
</dbReference>
<accession>A0A150I1Z3</accession>
<keyword evidence="1" id="KW-0732">Signal</keyword>
<dbReference type="Pfam" id="PF18050">
    <property type="entry name" value="Cyclophil_like2"/>
    <property type="match status" value="1"/>
</dbReference>
<protein>
    <recommendedName>
        <fullName evidence="2">Cyclophilin-like domain-containing protein</fullName>
    </recommendedName>
</protein>
<feature type="domain" description="Cyclophilin-like" evidence="2">
    <location>
        <begin position="54"/>
        <end position="159"/>
    </location>
</feature>
<dbReference type="InterPro" id="IPR029000">
    <property type="entry name" value="Cyclophilin-like_dom_sf"/>
</dbReference>
<dbReference type="PATRIC" id="fig|52133.18.peg.533"/>
<sequence length="163" mass="18057">MMQKIKHGFSGIGRLTLLFLTFGLSACTEAKTNTEQHSSQKVSSMNIRFDIEGSNQPVFVTLQNSPTTQDFLKQLPLTLELTDYASSEKIAYLPEKLTSQDAPTGHPAKAGDITYYAPWGNLAIFYKDFNGVANSLIYLGKFEDLPPQFRQKNAVKVTISNAS</sequence>
<name>A0A150I1Z3_9GAMM</name>
<reference evidence="3 4" key="1">
    <citation type="journal article" date="2016" name="Sci. Rep.">
        <title>Genomic and phenotypic characterization of the species Acinetobacter venetianus.</title>
        <authorList>
            <person name="Fondi M."/>
            <person name="Maida I."/>
            <person name="Perrin E."/>
            <person name="Orlandini V."/>
            <person name="La Torre L."/>
            <person name="Bosi E."/>
            <person name="Negroni A."/>
            <person name="Zanaroli G."/>
            <person name="Fava F."/>
            <person name="Decorosi F."/>
            <person name="Giovannetti L."/>
            <person name="Viti C."/>
            <person name="Vaneechoutte M."/>
            <person name="Dijkshoorn L."/>
            <person name="Fani R."/>
        </authorList>
    </citation>
    <scope>NUCLEOTIDE SEQUENCE [LARGE SCALE GENOMIC DNA]</scope>
    <source>
        <strain evidence="3 4">LUH5627</strain>
    </source>
</reference>
<dbReference type="EMBL" id="JRUE01000060">
    <property type="protein sequence ID" value="KXZ73642.1"/>
    <property type="molecule type" value="Genomic_DNA"/>
</dbReference>
<feature type="chain" id="PRO_5007563211" description="Cyclophilin-like domain-containing protein" evidence="1">
    <location>
        <begin position="27"/>
        <end position="163"/>
    </location>
</feature>
<proteinExistence type="predicted"/>
<evidence type="ECO:0000313" key="4">
    <source>
        <dbReference type="Proteomes" id="UP000075680"/>
    </source>
</evidence>
<dbReference type="PROSITE" id="PS51257">
    <property type="entry name" value="PROKAR_LIPOPROTEIN"/>
    <property type="match status" value="1"/>
</dbReference>
<evidence type="ECO:0000256" key="1">
    <source>
        <dbReference type="SAM" id="SignalP"/>
    </source>
</evidence>
<evidence type="ECO:0000313" key="3">
    <source>
        <dbReference type="EMBL" id="KXZ73642.1"/>
    </source>
</evidence>
<evidence type="ECO:0000259" key="2">
    <source>
        <dbReference type="Pfam" id="PF18050"/>
    </source>
</evidence>
<dbReference type="AlphaFoldDB" id="A0A150I1Z3"/>
<feature type="signal peptide" evidence="1">
    <location>
        <begin position="1"/>
        <end position="26"/>
    </location>
</feature>
<organism evidence="3 4">
    <name type="scientific">Acinetobacter venetianus</name>
    <dbReference type="NCBI Taxonomy" id="52133"/>
    <lineage>
        <taxon>Bacteria</taxon>
        <taxon>Pseudomonadati</taxon>
        <taxon>Pseudomonadota</taxon>
        <taxon>Gammaproteobacteria</taxon>
        <taxon>Moraxellales</taxon>
        <taxon>Moraxellaceae</taxon>
        <taxon>Acinetobacter</taxon>
    </lineage>
</organism>
<dbReference type="Proteomes" id="UP000075680">
    <property type="component" value="Unassembled WGS sequence"/>
</dbReference>
<dbReference type="InterPro" id="IPR041183">
    <property type="entry name" value="Cyclophilin-like"/>
</dbReference>
<dbReference type="Gene3D" id="2.40.100.20">
    <property type="match status" value="1"/>
</dbReference>
<gene>
    <name evidence="3" type="ORF">AVENLUH5627_00509</name>
</gene>
<comment type="caution">
    <text evidence="3">The sequence shown here is derived from an EMBL/GenBank/DDBJ whole genome shotgun (WGS) entry which is preliminary data.</text>
</comment>
<dbReference type="SUPFAM" id="SSF50891">
    <property type="entry name" value="Cyclophilin-like"/>
    <property type="match status" value="1"/>
</dbReference>